<dbReference type="AlphaFoldDB" id="A0A1I7XQU0"/>
<reference evidence="3" key="1">
    <citation type="submission" date="2016-11" db="UniProtKB">
        <authorList>
            <consortium name="WormBaseParasite"/>
        </authorList>
    </citation>
    <scope>IDENTIFICATION</scope>
</reference>
<evidence type="ECO:0000313" key="2">
    <source>
        <dbReference type="Proteomes" id="UP000095283"/>
    </source>
</evidence>
<keyword evidence="2" id="KW-1185">Reference proteome</keyword>
<dbReference type="InterPro" id="IPR036610">
    <property type="entry name" value="PEBP-like_sf"/>
</dbReference>
<organism evidence="2 3">
    <name type="scientific">Heterorhabditis bacteriophora</name>
    <name type="common">Entomopathogenic nematode worm</name>
    <dbReference type="NCBI Taxonomy" id="37862"/>
    <lineage>
        <taxon>Eukaryota</taxon>
        <taxon>Metazoa</taxon>
        <taxon>Ecdysozoa</taxon>
        <taxon>Nematoda</taxon>
        <taxon>Chromadorea</taxon>
        <taxon>Rhabditida</taxon>
        <taxon>Rhabditina</taxon>
        <taxon>Rhabditomorpha</taxon>
        <taxon>Strongyloidea</taxon>
        <taxon>Heterorhabditidae</taxon>
        <taxon>Heterorhabditis</taxon>
    </lineage>
</organism>
<comment type="similarity">
    <text evidence="1">Belongs to the SH3BGR family.</text>
</comment>
<dbReference type="SUPFAM" id="SSF52833">
    <property type="entry name" value="Thioredoxin-like"/>
    <property type="match status" value="1"/>
</dbReference>
<name>A0A1I7XQU0_HETBA</name>
<dbReference type="Proteomes" id="UP000095283">
    <property type="component" value="Unplaced"/>
</dbReference>
<dbReference type="PROSITE" id="PS51354">
    <property type="entry name" value="GLUTAREDOXIN_2"/>
    <property type="match status" value="1"/>
</dbReference>
<dbReference type="InterPro" id="IPR051033">
    <property type="entry name" value="SH3BGR"/>
</dbReference>
<dbReference type="Gene3D" id="3.40.30.10">
    <property type="entry name" value="Glutaredoxin"/>
    <property type="match status" value="1"/>
</dbReference>
<dbReference type="WBParaSite" id="Hba_20102">
    <property type="protein sequence ID" value="Hba_20102"/>
    <property type="gene ID" value="Hba_20102"/>
</dbReference>
<evidence type="ECO:0000256" key="1">
    <source>
        <dbReference type="ARBA" id="ARBA00007764"/>
    </source>
</evidence>
<dbReference type="CDD" id="cd00866">
    <property type="entry name" value="PEBP_euk"/>
    <property type="match status" value="1"/>
</dbReference>
<dbReference type="InterPro" id="IPR035810">
    <property type="entry name" value="PEBP_euk"/>
</dbReference>
<dbReference type="SUPFAM" id="SSF49777">
    <property type="entry name" value="PEBP-like"/>
    <property type="match status" value="1"/>
</dbReference>
<dbReference type="Gene3D" id="3.90.280.10">
    <property type="entry name" value="PEBP-like"/>
    <property type="match status" value="1"/>
</dbReference>
<protein>
    <submittedName>
        <fullName evidence="3">Glutaredoxin domain-containing protein</fullName>
    </submittedName>
</protein>
<sequence>MSGSAYARLVPKLRRSKKLPKIDRPWRPHMIAWAGPAAFYPNRFYEIDNWYKARIDKPENVPKFHIIDPANHQLSLAELLKKVYHYITLELPEAINIGFKPRYEAIIPKSTKQKEHLEKNARNMERKFYKMDIAFGHNGVYCGNIIAAETTNTTPKVSIESIKSHGFNTLVMVNIDGNPYDKHGEIAQWIVANIPDGYDIEHGNEILPYMQPLPFCGTGYHRISFVLFRHEEPIVNFPKLDSMTLIGRVFSLSDFYKISESVLTPSAISFFQSSYDDSVKQQMHSMGVLNFFLSGSLLMKCIVFPFSFRYFDMYRDSKDVDAEVLEERLKRAQLDDYQEDAMAPVKVFVTSITANPEIRARVRRTRALLEALGIDFDAIDITEAGNEEQRIFMRENAIKEGVKGPPLAPQFFFNNEYLGDYSDFDEAVENNQIAEFLRLTPNSKEMGEEVRDRVRRSAIEASSISASYLLPDASDV</sequence>
<dbReference type="InterPro" id="IPR006993">
    <property type="entry name" value="Glut_rich_SH3-bd"/>
</dbReference>
<evidence type="ECO:0000313" key="3">
    <source>
        <dbReference type="WBParaSite" id="Hba_20102"/>
    </source>
</evidence>
<dbReference type="GO" id="GO:0005737">
    <property type="term" value="C:cytoplasm"/>
    <property type="evidence" value="ECO:0007669"/>
    <property type="project" value="TreeGrafter"/>
</dbReference>
<proteinExistence type="inferred from homology"/>
<dbReference type="PANTHER" id="PTHR12232:SF15">
    <property type="entry name" value="SH3 DOMAIN-BINDING GLUTAMIC ACID-RICH PROTEIN HOMOLOG"/>
    <property type="match status" value="1"/>
</dbReference>
<dbReference type="PANTHER" id="PTHR12232">
    <property type="entry name" value="SH3 DOMAIN-BINDING GLUTAMIC ACID-RICH-LIKE PROTEIN"/>
    <property type="match status" value="1"/>
</dbReference>
<dbReference type="Pfam" id="PF04908">
    <property type="entry name" value="SH3BGR"/>
    <property type="match status" value="1"/>
</dbReference>
<accession>A0A1I7XQU0</accession>
<dbReference type="InterPro" id="IPR036249">
    <property type="entry name" value="Thioredoxin-like_sf"/>
</dbReference>